<organism evidence="1 2">
    <name type="scientific">Phanerochaete carnosa (strain HHB-10118-sp)</name>
    <name type="common">White-rot fungus</name>
    <name type="synonym">Peniophora carnosa</name>
    <dbReference type="NCBI Taxonomy" id="650164"/>
    <lineage>
        <taxon>Eukaryota</taxon>
        <taxon>Fungi</taxon>
        <taxon>Dikarya</taxon>
        <taxon>Basidiomycota</taxon>
        <taxon>Agaricomycotina</taxon>
        <taxon>Agaricomycetes</taxon>
        <taxon>Polyporales</taxon>
        <taxon>Phanerochaetaceae</taxon>
        <taxon>Phanerochaete</taxon>
    </lineage>
</organism>
<accession>K5W451</accession>
<reference evidence="1 2" key="1">
    <citation type="journal article" date="2012" name="BMC Genomics">
        <title>Comparative genomics of the white-rot fungi, Phanerochaete carnosa and P. chrysosporium, to elucidate the genetic basis of the distinct wood types they colonize.</title>
        <authorList>
            <person name="Suzuki H."/>
            <person name="MacDonald J."/>
            <person name="Syed K."/>
            <person name="Salamov A."/>
            <person name="Hori C."/>
            <person name="Aerts A."/>
            <person name="Henrissat B."/>
            <person name="Wiebenga A."/>
            <person name="vanKuyk P.A."/>
            <person name="Barry K."/>
            <person name="Lindquist E."/>
            <person name="LaButti K."/>
            <person name="Lapidus A."/>
            <person name="Lucas S."/>
            <person name="Coutinho P."/>
            <person name="Gong Y."/>
            <person name="Samejima M."/>
            <person name="Mahadevan R."/>
            <person name="Abou-Zaid M."/>
            <person name="de Vries R.P."/>
            <person name="Igarashi K."/>
            <person name="Yadav J.S."/>
            <person name="Grigoriev I.V."/>
            <person name="Master E.R."/>
        </authorList>
    </citation>
    <scope>NUCLEOTIDE SEQUENCE [LARGE SCALE GENOMIC DNA]</scope>
    <source>
        <strain evidence="1 2">HHB-10118-sp</strain>
    </source>
</reference>
<dbReference type="EMBL" id="JH930474">
    <property type="protein sequence ID" value="EKM53724.1"/>
    <property type="molecule type" value="Genomic_DNA"/>
</dbReference>
<dbReference type="Proteomes" id="UP000008370">
    <property type="component" value="Unassembled WGS sequence"/>
</dbReference>
<evidence type="ECO:0000313" key="1">
    <source>
        <dbReference type="EMBL" id="EKM53724.1"/>
    </source>
</evidence>
<sequence>MPPDMRGNIFSRHVKDHPDDVSLWPSWKQFVAQDHSAWMRIVDDQTSPGAPLDLVGDSRLGVHERGTYVQEVLSFGRCIIVRQGRNDKNNNRAFSVRCQGHVRKIHGVIGGTVSRDVTYMFLQLELKTWLVVEVNGKRQDEGLRTVFEVVKRGCILLENVPSFSPRRTVTVMYTSSS</sequence>
<dbReference type="GeneID" id="18917665"/>
<name>K5W451_PHACS</name>
<dbReference type="RefSeq" id="XP_007398405.1">
    <property type="nucleotide sequence ID" value="XM_007398343.1"/>
</dbReference>
<dbReference type="HOGENOM" id="CLU_1518420_0_0_1"/>
<dbReference type="InParanoid" id="K5W451"/>
<protein>
    <submittedName>
        <fullName evidence="1">Uncharacterized protein</fullName>
    </submittedName>
</protein>
<gene>
    <name evidence="1" type="ORF">PHACADRAFT_260212</name>
</gene>
<evidence type="ECO:0000313" key="2">
    <source>
        <dbReference type="Proteomes" id="UP000008370"/>
    </source>
</evidence>
<proteinExistence type="predicted"/>
<keyword evidence="2" id="KW-1185">Reference proteome</keyword>
<dbReference type="AlphaFoldDB" id="K5W451"/>
<dbReference type="KEGG" id="pco:PHACADRAFT_260212"/>